<sequence>MFGGVKNYVQDQVMLAKLEVVEGAGKAAGSIVAIIFMALFGIFFFTFLGIAGAYYLSIYFESYIYGFLAMAGVFLLLLILFAIFKKAIQNLVANIIVAATMGSKKVKKK</sequence>
<evidence type="ECO:0000256" key="1">
    <source>
        <dbReference type="SAM" id="Phobius"/>
    </source>
</evidence>
<name>A0A3R5URG1_ORNRH</name>
<feature type="transmembrane region" description="Helical" evidence="1">
    <location>
        <begin position="31"/>
        <end position="56"/>
    </location>
</feature>
<dbReference type="OrthoDB" id="1454023at2"/>
<reference evidence="2 3" key="1">
    <citation type="submission" date="2019-01" db="EMBL/GenBank/DDBJ databases">
        <title>Whole Genome of Ornithobacterium rhinotracheale FARPER-174b.</title>
        <authorList>
            <person name="Tataje-Lavanda L.A."/>
            <person name="Montalvan A."/>
            <person name="Montesinos R."/>
            <person name="Zimic M."/>
            <person name="Fernandez-Sanchez M."/>
            <person name="Fernandez-Diaz M."/>
        </authorList>
    </citation>
    <scope>NUCLEOTIDE SEQUENCE [LARGE SCALE GENOMIC DNA]</scope>
    <source>
        <strain evidence="2 3">FARPER-174b</strain>
    </source>
</reference>
<dbReference type="EMBL" id="CP035107">
    <property type="protein sequence ID" value="QAR30486.1"/>
    <property type="molecule type" value="Genomic_DNA"/>
</dbReference>
<evidence type="ECO:0000313" key="2">
    <source>
        <dbReference type="EMBL" id="QAR30486.1"/>
    </source>
</evidence>
<dbReference type="Proteomes" id="UP000287701">
    <property type="component" value="Chromosome"/>
</dbReference>
<gene>
    <name evidence="2" type="ORF">EQP59_03510</name>
</gene>
<accession>A0A3R5URG1</accession>
<dbReference type="AlphaFoldDB" id="A0A3R5URG1"/>
<proteinExistence type="predicted"/>
<feature type="transmembrane region" description="Helical" evidence="1">
    <location>
        <begin position="62"/>
        <end position="84"/>
    </location>
</feature>
<keyword evidence="1" id="KW-0472">Membrane</keyword>
<evidence type="ECO:0000313" key="3">
    <source>
        <dbReference type="Proteomes" id="UP000287701"/>
    </source>
</evidence>
<organism evidence="2 3">
    <name type="scientific">Ornithobacterium rhinotracheale</name>
    <dbReference type="NCBI Taxonomy" id="28251"/>
    <lineage>
        <taxon>Bacteria</taxon>
        <taxon>Pseudomonadati</taxon>
        <taxon>Bacteroidota</taxon>
        <taxon>Flavobacteriia</taxon>
        <taxon>Flavobacteriales</taxon>
        <taxon>Weeksellaceae</taxon>
        <taxon>Ornithobacterium</taxon>
    </lineage>
</organism>
<protein>
    <recommendedName>
        <fullName evidence="4">Phage holin family protein</fullName>
    </recommendedName>
</protein>
<evidence type="ECO:0008006" key="4">
    <source>
        <dbReference type="Google" id="ProtNLM"/>
    </source>
</evidence>
<keyword evidence="1" id="KW-1133">Transmembrane helix</keyword>
<dbReference type="RefSeq" id="WP_128500974.1">
    <property type="nucleotide sequence ID" value="NZ_CP035107.1"/>
</dbReference>
<keyword evidence="1" id="KW-0812">Transmembrane</keyword>